<organism evidence="2 3">
    <name type="scientific">Porphyromonas asaccharolytica (strain ATCC 25260 / DSM 20707 / BCRC 10618 / CCUG 7834 / JCM 6326 / LMG 13178 / VPI 4198 / B440)</name>
    <name type="common">Bacteroides asaccharolyticus</name>
    <dbReference type="NCBI Taxonomy" id="879243"/>
    <lineage>
        <taxon>Bacteria</taxon>
        <taxon>Pseudomonadati</taxon>
        <taxon>Bacteroidota</taxon>
        <taxon>Bacteroidia</taxon>
        <taxon>Bacteroidales</taxon>
        <taxon>Porphyromonadaceae</taxon>
        <taxon>Porphyromonas</taxon>
    </lineage>
</organism>
<feature type="compositionally biased region" description="Polar residues" evidence="1">
    <location>
        <begin position="81"/>
        <end position="94"/>
    </location>
</feature>
<name>F4KME2_PORAD</name>
<evidence type="ECO:0000256" key="1">
    <source>
        <dbReference type="SAM" id="MobiDB-lite"/>
    </source>
</evidence>
<dbReference type="AlphaFoldDB" id="F4KME2"/>
<evidence type="ECO:0000313" key="3">
    <source>
        <dbReference type="Proteomes" id="UP000006545"/>
    </source>
</evidence>
<dbReference type="Proteomes" id="UP000006545">
    <property type="component" value="Chromosome"/>
</dbReference>
<dbReference type="KEGG" id="pah:Poras_0307"/>
<evidence type="ECO:0000313" key="2">
    <source>
        <dbReference type="EMBL" id="AEE12261.1"/>
    </source>
</evidence>
<accession>F4KME2</accession>
<sequence>MQLKTNHTRKSDLPRGEVVMGGVPIGSPSRSGYALRLGARIRPTALRSFLAKPKSETSLSSIVTSAGDDTKDPYCRYTSFVTSAGGQTNPSPQSEGAARTTGGARRRPWIDPLWVGLKTEFEYLTI</sequence>
<keyword evidence="3" id="KW-1185">Reference proteome</keyword>
<gene>
    <name evidence="2" type="ordered locus">Poras_0307</name>
</gene>
<protein>
    <submittedName>
        <fullName evidence="2">Uncharacterized protein</fullName>
    </submittedName>
</protein>
<feature type="region of interest" description="Disordered" evidence="1">
    <location>
        <begin position="81"/>
        <end position="104"/>
    </location>
</feature>
<feature type="region of interest" description="Disordered" evidence="1">
    <location>
        <begin position="1"/>
        <end position="27"/>
    </location>
</feature>
<dbReference type="HOGENOM" id="CLU_1979508_0_0_10"/>
<dbReference type="EMBL" id="CP002689">
    <property type="protein sequence ID" value="AEE12261.1"/>
    <property type="molecule type" value="Genomic_DNA"/>
</dbReference>
<reference evidence="3" key="1">
    <citation type="submission" date="2011-04" db="EMBL/GenBank/DDBJ databases">
        <title>The complete genome of Porphyromonas asaccharolytica DSM 20707.</title>
        <authorList>
            <person name="Lucas S."/>
            <person name="Han J."/>
            <person name="Lapidus A."/>
            <person name="Bruce D."/>
            <person name="Goodwin L."/>
            <person name="Pitluck S."/>
            <person name="Peters L."/>
            <person name="Kyrpides N."/>
            <person name="Mavromatis K."/>
            <person name="Ivanova N."/>
            <person name="Ovchinnikova G."/>
            <person name="Pagani I."/>
            <person name="Lu M."/>
            <person name="Detter J.C."/>
            <person name="Tapia R."/>
            <person name="Han C."/>
            <person name="Land M."/>
            <person name="Hauser L."/>
            <person name="Markowitz V."/>
            <person name="Cheng J.-F."/>
            <person name="Hugenholtz P."/>
            <person name="Woyke T."/>
            <person name="Wu D."/>
            <person name="Gronow S."/>
            <person name="Wellnitz S."/>
            <person name="Brambilla E."/>
            <person name="Klenk H.-P."/>
            <person name="Eisen J.A."/>
        </authorList>
    </citation>
    <scope>NUCLEOTIDE SEQUENCE [LARGE SCALE GENOMIC DNA]</scope>
    <source>
        <strain evidence="3">ATCC 25260 / DSM 20707 / VPI 4198</strain>
    </source>
</reference>
<dbReference type="STRING" id="879243.Poras_0307"/>
<proteinExistence type="predicted"/>